<protein>
    <submittedName>
        <fullName evidence="1">4233_t:CDS:1</fullName>
    </submittedName>
</protein>
<gene>
    <name evidence="1" type="ORF">ALEPTO_LOCUS8298</name>
</gene>
<comment type="caution">
    <text evidence="1">The sequence shown here is derived from an EMBL/GenBank/DDBJ whole genome shotgun (WGS) entry which is preliminary data.</text>
</comment>
<organism evidence="1 2">
    <name type="scientific">Ambispora leptoticha</name>
    <dbReference type="NCBI Taxonomy" id="144679"/>
    <lineage>
        <taxon>Eukaryota</taxon>
        <taxon>Fungi</taxon>
        <taxon>Fungi incertae sedis</taxon>
        <taxon>Mucoromycota</taxon>
        <taxon>Glomeromycotina</taxon>
        <taxon>Glomeromycetes</taxon>
        <taxon>Archaeosporales</taxon>
        <taxon>Ambisporaceae</taxon>
        <taxon>Ambispora</taxon>
    </lineage>
</organism>
<proteinExistence type="predicted"/>
<accession>A0A9N9GIK0</accession>
<evidence type="ECO:0000313" key="2">
    <source>
        <dbReference type="Proteomes" id="UP000789508"/>
    </source>
</evidence>
<name>A0A9N9GIK0_9GLOM</name>
<evidence type="ECO:0000313" key="1">
    <source>
        <dbReference type="EMBL" id="CAG8604712.1"/>
    </source>
</evidence>
<keyword evidence="2" id="KW-1185">Reference proteome</keyword>
<feature type="non-terminal residue" evidence="1">
    <location>
        <position position="1"/>
    </location>
</feature>
<sequence>NMEHSSSQTSIAAEFLVDCKEVMQIVHMTGCNLQMVREYFQNGRNIPDDKKKYFWTNDEDMKLLKPEKTNHGTKLFWDISTDTISMLEMLIFD</sequence>
<dbReference type="Proteomes" id="UP000789508">
    <property type="component" value="Unassembled WGS sequence"/>
</dbReference>
<dbReference type="EMBL" id="CAJVPS010004523">
    <property type="protein sequence ID" value="CAG8604712.1"/>
    <property type="molecule type" value="Genomic_DNA"/>
</dbReference>
<dbReference type="AlphaFoldDB" id="A0A9N9GIK0"/>
<reference evidence="1" key="1">
    <citation type="submission" date="2021-06" db="EMBL/GenBank/DDBJ databases">
        <authorList>
            <person name="Kallberg Y."/>
            <person name="Tangrot J."/>
            <person name="Rosling A."/>
        </authorList>
    </citation>
    <scope>NUCLEOTIDE SEQUENCE</scope>
    <source>
        <strain evidence="1">FL130A</strain>
    </source>
</reference>